<feature type="transmembrane region" description="Helical" evidence="5">
    <location>
        <begin position="415"/>
        <end position="433"/>
    </location>
</feature>
<protein>
    <submittedName>
        <fullName evidence="6">Amino acid transporter</fullName>
    </submittedName>
</protein>
<dbReference type="RefSeq" id="WP_012523768.1">
    <property type="nucleotide sequence ID" value="NC_011144.1"/>
</dbReference>
<accession>B4RAN2</accession>
<evidence type="ECO:0000256" key="4">
    <source>
        <dbReference type="ARBA" id="ARBA00023136"/>
    </source>
</evidence>
<dbReference type="Proteomes" id="UP000001868">
    <property type="component" value="Chromosome"/>
</dbReference>
<dbReference type="Gene3D" id="1.20.1740.10">
    <property type="entry name" value="Amino acid/polyamine transporter I"/>
    <property type="match status" value="1"/>
</dbReference>
<dbReference type="GO" id="GO:0015179">
    <property type="term" value="F:L-amino acid transmembrane transporter activity"/>
    <property type="evidence" value="ECO:0007669"/>
    <property type="project" value="TreeGrafter"/>
</dbReference>
<dbReference type="AlphaFoldDB" id="B4RAN2"/>
<evidence type="ECO:0000256" key="5">
    <source>
        <dbReference type="SAM" id="Phobius"/>
    </source>
</evidence>
<dbReference type="eggNOG" id="COG0531">
    <property type="taxonomic scope" value="Bacteria"/>
</dbReference>
<dbReference type="PIRSF" id="PIRSF006060">
    <property type="entry name" value="AA_transporter"/>
    <property type="match status" value="1"/>
</dbReference>
<sequence length="443" mass="45685">MGTVGSGGLRETLGVRDAMAITVGIVVGAGIFRTPSLVAGAADSSAGVLLAWAAGGVISLVGALCYAELASAYPHAGGDYHYLGRAFGRKLAFLYAWARLAVIQTGSVALLAFVFGDYASQLLHLGPFSSALYAAGAVVAITAVQWIGVRAGAGTQAWLTLAEIVGLCAVIVAGLLIAPAAAPAPPPSETTAFGLMMVFVLLTFGGWNEAAYVSAELKDARRRMAPVLVASLLLITALYLLANAAYLRALGLAGVAGSDAVAADLMWLAFGAPGATLVSLFVAVAALTSANATVFTGARTAWALGRDHPRLAALGRWDERAATPRNGLLLQGAAALALVGLGAFARDGFQLAVEYTAPVFWGFFLLVGVALIRLRMIEPHADRPFRTPLYPLLPGVFIVTNAYLLYSSLAYTGRGALLGLAVLAAGGLLLIPLRTRKTEETTS</sequence>
<feature type="transmembrane region" description="Helical" evidence="5">
    <location>
        <begin position="161"/>
        <end position="181"/>
    </location>
</feature>
<feature type="transmembrane region" description="Helical" evidence="5">
    <location>
        <begin position="266"/>
        <end position="287"/>
    </location>
</feature>
<feature type="transmembrane region" description="Helical" evidence="5">
    <location>
        <begin position="20"/>
        <end position="42"/>
    </location>
</feature>
<dbReference type="PANTHER" id="PTHR11785:SF512">
    <property type="entry name" value="SOBREMESA, ISOFORM B"/>
    <property type="match status" value="1"/>
</dbReference>
<reference evidence="6 7" key="1">
    <citation type="journal article" date="2008" name="BMC Genomics">
        <title>Complete genome of Phenylobacterium zucineum - a novel facultative intracellular bacterium isolated from human erythroleukemia cell line K562.</title>
        <authorList>
            <person name="Luo Y."/>
            <person name="Xu X."/>
            <person name="Ding Z."/>
            <person name="Liu Z."/>
            <person name="Zhang B."/>
            <person name="Yan Z."/>
            <person name="Sun J."/>
            <person name="Hu S."/>
            <person name="Hu X."/>
        </authorList>
    </citation>
    <scope>NUCLEOTIDE SEQUENCE [LARGE SCALE GENOMIC DNA]</scope>
    <source>
        <strain evidence="6 7">HLK1</strain>
    </source>
</reference>
<feature type="transmembrane region" description="Helical" evidence="5">
    <location>
        <begin position="225"/>
        <end position="246"/>
    </location>
</feature>
<evidence type="ECO:0000256" key="3">
    <source>
        <dbReference type="ARBA" id="ARBA00022989"/>
    </source>
</evidence>
<organism evidence="6 7">
    <name type="scientific">Phenylobacterium zucineum (strain HLK1)</name>
    <dbReference type="NCBI Taxonomy" id="450851"/>
    <lineage>
        <taxon>Bacteria</taxon>
        <taxon>Pseudomonadati</taxon>
        <taxon>Pseudomonadota</taxon>
        <taxon>Alphaproteobacteria</taxon>
        <taxon>Caulobacterales</taxon>
        <taxon>Caulobacteraceae</taxon>
        <taxon>Phenylobacterium</taxon>
    </lineage>
</organism>
<dbReference type="InterPro" id="IPR002293">
    <property type="entry name" value="AA/rel_permease1"/>
</dbReference>
<name>B4RAN2_PHEZH</name>
<feature type="transmembrane region" description="Helical" evidence="5">
    <location>
        <begin position="389"/>
        <end position="409"/>
    </location>
</feature>
<evidence type="ECO:0000256" key="2">
    <source>
        <dbReference type="ARBA" id="ARBA00022692"/>
    </source>
</evidence>
<dbReference type="STRING" id="450851.PHZ_c3221"/>
<dbReference type="KEGG" id="pzu:PHZ_c3221"/>
<evidence type="ECO:0000313" key="6">
    <source>
        <dbReference type="EMBL" id="ACG79630.1"/>
    </source>
</evidence>
<keyword evidence="2 5" id="KW-0812">Transmembrane</keyword>
<gene>
    <name evidence="6" type="ordered locus">PHZ_c3221</name>
</gene>
<evidence type="ECO:0000313" key="7">
    <source>
        <dbReference type="Proteomes" id="UP000001868"/>
    </source>
</evidence>
<feature type="transmembrane region" description="Helical" evidence="5">
    <location>
        <begin position="357"/>
        <end position="377"/>
    </location>
</feature>
<feature type="transmembrane region" description="Helical" evidence="5">
    <location>
        <begin position="193"/>
        <end position="213"/>
    </location>
</feature>
<dbReference type="GO" id="GO:0016020">
    <property type="term" value="C:membrane"/>
    <property type="evidence" value="ECO:0007669"/>
    <property type="project" value="UniProtKB-SubCell"/>
</dbReference>
<dbReference type="HOGENOM" id="CLU_007946_3_4_5"/>
<dbReference type="PANTHER" id="PTHR11785">
    <property type="entry name" value="AMINO ACID TRANSPORTER"/>
    <property type="match status" value="1"/>
</dbReference>
<dbReference type="InterPro" id="IPR050598">
    <property type="entry name" value="AminoAcid_Transporter"/>
</dbReference>
<comment type="subcellular location">
    <subcellularLocation>
        <location evidence="1">Membrane</location>
        <topology evidence="1">Multi-pass membrane protein</topology>
    </subcellularLocation>
</comment>
<feature type="transmembrane region" description="Helical" evidence="5">
    <location>
        <begin position="91"/>
        <end position="116"/>
    </location>
</feature>
<feature type="transmembrane region" description="Helical" evidence="5">
    <location>
        <begin position="48"/>
        <end position="70"/>
    </location>
</feature>
<feature type="transmembrane region" description="Helical" evidence="5">
    <location>
        <begin position="128"/>
        <end position="149"/>
    </location>
</feature>
<keyword evidence="3 5" id="KW-1133">Transmembrane helix</keyword>
<proteinExistence type="predicted"/>
<dbReference type="EMBL" id="CP000747">
    <property type="protein sequence ID" value="ACG79630.1"/>
    <property type="molecule type" value="Genomic_DNA"/>
</dbReference>
<dbReference type="Pfam" id="PF13520">
    <property type="entry name" value="AA_permease_2"/>
    <property type="match status" value="1"/>
</dbReference>
<evidence type="ECO:0000256" key="1">
    <source>
        <dbReference type="ARBA" id="ARBA00004141"/>
    </source>
</evidence>
<feature type="transmembrane region" description="Helical" evidence="5">
    <location>
        <begin position="326"/>
        <end position="345"/>
    </location>
</feature>
<keyword evidence="4 5" id="KW-0472">Membrane</keyword>
<keyword evidence="7" id="KW-1185">Reference proteome</keyword>